<evidence type="ECO:0000313" key="1">
    <source>
        <dbReference type="EMBL" id="QHI97098.1"/>
    </source>
</evidence>
<name>A0A857J2E2_9BURK</name>
<accession>A0A857J2E2</accession>
<gene>
    <name evidence="1" type="ORF">GT347_03315</name>
</gene>
<dbReference type="EMBL" id="CP047650">
    <property type="protein sequence ID" value="QHI97098.1"/>
    <property type="molecule type" value="Genomic_DNA"/>
</dbReference>
<protein>
    <submittedName>
        <fullName evidence="1">Uncharacterized protein</fullName>
    </submittedName>
</protein>
<organism evidence="1 2">
    <name type="scientific">Xylophilus rhododendri</name>
    <dbReference type="NCBI Taxonomy" id="2697032"/>
    <lineage>
        <taxon>Bacteria</taxon>
        <taxon>Pseudomonadati</taxon>
        <taxon>Pseudomonadota</taxon>
        <taxon>Betaproteobacteria</taxon>
        <taxon>Burkholderiales</taxon>
        <taxon>Xylophilus</taxon>
    </lineage>
</organism>
<dbReference type="Proteomes" id="UP000464787">
    <property type="component" value="Chromosome"/>
</dbReference>
<sequence>MIESQALHICSHCFGIVGARTAEPPHSQLQLTGITYFGDGITGRQTNAVYQFQCISCGLELMRDRNPAEADQVWLPRDTCAHH</sequence>
<dbReference type="AlphaFoldDB" id="A0A857J2E2"/>
<evidence type="ECO:0000313" key="2">
    <source>
        <dbReference type="Proteomes" id="UP000464787"/>
    </source>
</evidence>
<keyword evidence="2" id="KW-1185">Reference proteome</keyword>
<proteinExistence type="predicted"/>
<dbReference type="RefSeq" id="WP_160550616.1">
    <property type="nucleotide sequence ID" value="NZ_CP047650.1"/>
</dbReference>
<dbReference type="KEGG" id="xyk:GT347_03315"/>
<reference evidence="1 2" key="1">
    <citation type="submission" date="2020-01" db="EMBL/GenBank/DDBJ databases">
        <title>Genome sequencing of strain KACC 21265.</title>
        <authorList>
            <person name="Heo J."/>
            <person name="Kim S.-J."/>
            <person name="Kim J.-S."/>
            <person name="Hong S.-B."/>
            <person name="Kwon S.-W."/>
        </authorList>
    </citation>
    <scope>NUCLEOTIDE SEQUENCE [LARGE SCALE GENOMIC DNA]</scope>
    <source>
        <strain evidence="1 2">KACC 21265</strain>
    </source>
</reference>